<dbReference type="GO" id="GO:0046872">
    <property type="term" value="F:metal ion binding"/>
    <property type="evidence" value="ECO:0007669"/>
    <property type="project" value="UniProtKB-KW"/>
</dbReference>
<comment type="catalytic activity">
    <reaction evidence="1 11">
        <text>a myo-inositol phosphate + H2O = myo-inositol + phosphate</text>
        <dbReference type="Rhea" id="RHEA:24056"/>
        <dbReference type="ChEBI" id="CHEBI:15377"/>
        <dbReference type="ChEBI" id="CHEBI:17268"/>
        <dbReference type="ChEBI" id="CHEBI:43474"/>
        <dbReference type="ChEBI" id="CHEBI:84139"/>
        <dbReference type="EC" id="3.1.3.25"/>
    </reaction>
</comment>
<feature type="binding site" evidence="10">
    <location>
        <position position="85"/>
    </location>
    <ligand>
        <name>Mg(2+)</name>
        <dbReference type="ChEBI" id="CHEBI:18420"/>
        <label>1</label>
        <note>catalytic</note>
    </ligand>
</feature>
<comment type="pathway">
    <text evidence="3">Amino-acid biosynthesis; L-histidine biosynthesis; L-histidine from 5-phospho-alpha-D-ribose 1-diphosphate: step 8/9.</text>
</comment>
<keyword evidence="5 10" id="KW-0479">Metal-binding</keyword>
<comment type="function">
    <text evidence="9">Catalyzes the dephosphorylation of histidinol-phosphate to histidinol, the direct precursor of histidine.</text>
</comment>
<dbReference type="OrthoDB" id="9772456at2"/>
<dbReference type="Proteomes" id="UP000460272">
    <property type="component" value="Unassembled WGS sequence"/>
</dbReference>
<evidence type="ECO:0000256" key="4">
    <source>
        <dbReference type="ARBA" id="ARBA00009759"/>
    </source>
</evidence>
<comment type="caution">
    <text evidence="12">The sequence shown here is derived from an EMBL/GenBank/DDBJ whole genome shotgun (WGS) entry which is preliminary data.</text>
</comment>
<comment type="catalytic activity">
    <reaction evidence="8">
        <text>L-histidinol phosphate + H2O = L-histidinol + phosphate</text>
        <dbReference type="Rhea" id="RHEA:14465"/>
        <dbReference type="ChEBI" id="CHEBI:15377"/>
        <dbReference type="ChEBI" id="CHEBI:43474"/>
        <dbReference type="ChEBI" id="CHEBI:57699"/>
        <dbReference type="ChEBI" id="CHEBI:57980"/>
        <dbReference type="EC" id="3.1.3.15"/>
    </reaction>
</comment>
<comment type="similarity">
    <text evidence="4 11">Belongs to the inositol monophosphatase superfamily.</text>
</comment>
<dbReference type="InterPro" id="IPR020583">
    <property type="entry name" value="Inositol_monoP_metal-BS"/>
</dbReference>
<evidence type="ECO:0000256" key="10">
    <source>
        <dbReference type="PIRSR" id="PIRSR600760-2"/>
    </source>
</evidence>
<evidence type="ECO:0000313" key="12">
    <source>
        <dbReference type="EMBL" id="TVZ01190.1"/>
    </source>
</evidence>
<accession>A0A6P2BQE8</accession>
<feature type="binding site" evidence="10">
    <location>
        <position position="83"/>
    </location>
    <ligand>
        <name>Mg(2+)</name>
        <dbReference type="ChEBI" id="CHEBI:18420"/>
        <label>1</label>
        <note>catalytic</note>
    </ligand>
</feature>
<dbReference type="EC" id="3.1.3.25" evidence="11"/>
<dbReference type="InterPro" id="IPR033942">
    <property type="entry name" value="IMPase"/>
</dbReference>
<feature type="binding site" evidence="10">
    <location>
        <position position="86"/>
    </location>
    <ligand>
        <name>Mg(2+)</name>
        <dbReference type="ChEBI" id="CHEBI:18420"/>
        <label>1</label>
        <note>catalytic</note>
    </ligand>
</feature>
<evidence type="ECO:0000256" key="2">
    <source>
        <dbReference type="ARBA" id="ARBA00001946"/>
    </source>
</evidence>
<dbReference type="GO" id="GO:0046854">
    <property type="term" value="P:phosphatidylinositol phosphate biosynthetic process"/>
    <property type="evidence" value="ECO:0007669"/>
    <property type="project" value="InterPro"/>
</dbReference>
<gene>
    <name evidence="12" type="ORF">EAS64_33445</name>
</gene>
<organism evidence="12 13">
    <name type="scientific">Trebonia kvetii</name>
    <dbReference type="NCBI Taxonomy" id="2480626"/>
    <lineage>
        <taxon>Bacteria</taxon>
        <taxon>Bacillati</taxon>
        <taxon>Actinomycetota</taxon>
        <taxon>Actinomycetes</taxon>
        <taxon>Streptosporangiales</taxon>
        <taxon>Treboniaceae</taxon>
        <taxon>Trebonia</taxon>
    </lineage>
</organism>
<dbReference type="InterPro" id="IPR020550">
    <property type="entry name" value="Inositol_monophosphatase_CS"/>
</dbReference>
<dbReference type="PANTHER" id="PTHR20854:SF17">
    <property type="entry name" value="PHOSPHATASE IMPL1, CHLOROPLASTIC"/>
    <property type="match status" value="1"/>
</dbReference>
<evidence type="ECO:0000256" key="3">
    <source>
        <dbReference type="ARBA" id="ARBA00004970"/>
    </source>
</evidence>
<reference evidence="12 13" key="1">
    <citation type="submission" date="2018-11" db="EMBL/GenBank/DDBJ databases">
        <title>Trebonia kvetii gen.nov., sp.nov., a novel acidophilic actinobacterium, and proposal of the new actinobacterial family Treboniaceae fam. nov.</title>
        <authorList>
            <person name="Rapoport D."/>
            <person name="Sagova-Mareckova M."/>
            <person name="Sedlacek I."/>
            <person name="Provaznik J."/>
            <person name="Kralova S."/>
            <person name="Pavlinic D."/>
            <person name="Benes V."/>
            <person name="Kopecky J."/>
        </authorList>
    </citation>
    <scope>NUCLEOTIDE SEQUENCE [LARGE SCALE GENOMIC DNA]</scope>
    <source>
        <strain evidence="12 13">15Tr583</strain>
    </source>
</reference>
<dbReference type="InterPro" id="IPR000760">
    <property type="entry name" value="Inositol_monophosphatase-like"/>
</dbReference>
<dbReference type="GO" id="GO:0007165">
    <property type="term" value="P:signal transduction"/>
    <property type="evidence" value="ECO:0007669"/>
    <property type="project" value="TreeGrafter"/>
</dbReference>
<dbReference type="SUPFAM" id="SSF56655">
    <property type="entry name" value="Carbohydrate phosphatase"/>
    <property type="match status" value="1"/>
</dbReference>
<proteinExistence type="inferred from homology"/>
<dbReference type="Pfam" id="PF00459">
    <property type="entry name" value="Inositol_P"/>
    <property type="match status" value="1"/>
</dbReference>
<protein>
    <recommendedName>
        <fullName evidence="11">Inositol-1-monophosphatase</fullName>
        <ecNumber evidence="11">3.1.3.25</ecNumber>
    </recommendedName>
</protein>
<keyword evidence="7 10" id="KW-0460">Magnesium</keyword>
<evidence type="ECO:0000256" key="1">
    <source>
        <dbReference type="ARBA" id="ARBA00001033"/>
    </source>
</evidence>
<dbReference type="GO" id="GO:0006020">
    <property type="term" value="P:inositol metabolic process"/>
    <property type="evidence" value="ECO:0007669"/>
    <property type="project" value="TreeGrafter"/>
</dbReference>
<keyword evidence="13" id="KW-1185">Reference proteome</keyword>
<dbReference type="Gene3D" id="3.30.540.10">
    <property type="entry name" value="Fructose-1,6-Bisphosphatase, subunit A, domain 1"/>
    <property type="match status" value="1"/>
</dbReference>
<dbReference type="Gene3D" id="3.40.190.80">
    <property type="match status" value="1"/>
</dbReference>
<dbReference type="CDD" id="cd01639">
    <property type="entry name" value="IMPase"/>
    <property type="match status" value="1"/>
</dbReference>
<keyword evidence="6 11" id="KW-0378">Hydrolase</keyword>
<sequence>MTRELQVAVAAARAGAAELAAARESDLRIDYKDARANLVTLADRRSQQAITDVILGAFPSGHAIDGEEGAAGDKDAAHTWYVDPLDGTTNYAHGLPFFCVSVALRTSATGSTAGETIAGVVYDPVRDELFAADKGGGATLNGQALRVSPITRLDRALVVAQAQSVDPAEIAAYGRLAERLMSVAGGVRSLGSPALTLCAIAAGRLDAYCEYAMDAWDIAAGQLILQEVGGMLTLFDGRPHQTADRADVAASNGHIHTELISSLRGLS</sequence>
<dbReference type="RefSeq" id="WP_145859557.1">
    <property type="nucleotide sequence ID" value="NZ_RPFW01000007.1"/>
</dbReference>
<dbReference type="FunFam" id="3.30.540.10:FF:000003">
    <property type="entry name" value="Inositol-1-monophosphatase"/>
    <property type="match status" value="1"/>
</dbReference>
<evidence type="ECO:0000256" key="5">
    <source>
        <dbReference type="ARBA" id="ARBA00022723"/>
    </source>
</evidence>
<dbReference type="AlphaFoldDB" id="A0A6P2BQE8"/>
<name>A0A6P2BQE8_9ACTN</name>
<evidence type="ECO:0000256" key="11">
    <source>
        <dbReference type="RuleBase" id="RU364068"/>
    </source>
</evidence>
<dbReference type="EMBL" id="RPFW01000007">
    <property type="protein sequence ID" value="TVZ01190.1"/>
    <property type="molecule type" value="Genomic_DNA"/>
</dbReference>
<evidence type="ECO:0000256" key="9">
    <source>
        <dbReference type="ARBA" id="ARBA00053547"/>
    </source>
</evidence>
<dbReference type="PRINTS" id="PR00377">
    <property type="entry name" value="IMPHPHTASES"/>
</dbReference>
<feature type="binding site" evidence="10">
    <location>
        <position position="217"/>
    </location>
    <ligand>
        <name>Mg(2+)</name>
        <dbReference type="ChEBI" id="CHEBI:18420"/>
        <label>1</label>
        <note>catalytic</note>
    </ligand>
</feature>
<dbReference type="GO" id="GO:0008934">
    <property type="term" value="F:inositol monophosphate 1-phosphatase activity"/>
    <property type="evidence" value="ECO:0007669"/>
    <property type="project" value="InterPro"/>
</dbReference>
<feature type="binding site" evidence="10">
    <location>
        <position position="67"/>
    </location>
    <ligand>
        <name>Mg(2+)</name>
        <dbReference type="ChEBI" id="CHEBI:18420"/>
        <label>1</label>
        <note>catalytic</note>
    </ligand>
</feature>
<evidence type="ECO:0000313" key="13">
    <source>
        <dbReference type="Proteomes" id="UP000460272"/>
    </source>
</evidence>
<comment type="cofactor">
    <cofactor evidence="2 10 11">
        <name>Mg(2+)</name>
        <dbReference type="ChEBI" id="CHEBI:18420"/>
    </cofactor>
</comment>
<dbReference type="PANTHER" id="PTHR20854">
    <property type="entry name" value="INOSITOL MONOPHOSPHATASE"/>
    <property type="match status" value="1"/>
</dbReference>
<dbReference type="PROSITE" id="PS00629">
    <property type="entry name" value="IMP_1"/>
    <property type="match status" value="1"/>
</dbReference>
<dbReference type="GO" id="GO:0004401">
    <property type="term" value="F:histidinol-phosphatase activity"/>
    <property type="evidence" value="ECO:0007669"/>
    <property type="project" value="UniProtKB-EC"/>
</dbReference>
<evidence type="ECO:0000256" key="6">
    <source>
        <dbReference type="ARBA" id="ARBA00022801"/>
    </source>
</evidence>
<evidence type="ECO:0000256" key="8">
    <source>
        <dbReference type="ARBA" id="ARBA00049158"/>
    </source>
</evidence>
<evidence type="ECO:0000256" key="7">
    <source>
        <dbReference type="ARBA" id="ARBA00022842"/>
    </source>
</evidence>
<dbReference type="PROSITE" id="PS00630">
    <property type="entry name" value="IMP_2"/>
    <property type="match status" value="1"/>
</dbReference>